<dbReference type="Proteomes" id="UP000325385">
    <property type="component" value="Chromosome"/>
</dbReference>
<dbReference type="Pfam" id="PF03937">
    <property type="entry name" value="Sdh5"/>
    <property type="match status" value="1"/>
</dbReference>
<gene>
    <name evidence="5" type="ORF">D0Y83_09670</name>
    <name evidence="4" type="ORF">EKJ_15240</name>
</gene>
<reference evidence="7" key="1">
    <citation type="submission" date="2018-09" db="EMBL/GenBank/DDBJ databases">
        <title>Nocardia yunnanensis sp. nov., an actinomycete isolated from a soil sample.</title>
        <authorList>
            <person name="Zhang J."/>
        </authorList>
    </citation>
    <scope>NUCLEOTIDE SEQUENCE [LARGE SCALE GENOMIC DNA]</scope>
    <source>
        <strain evidence="7">21-3</strain>
    </source>
</reference>
<evidence type="ECO:0000313" key="5">
    <source>
        <dbReference type="EMBL" id="QFI64740.1"/>
    </source>
</evidence>
<proteinExistence type="inferred from homology"/>
<evidence type="ECO:0000256" key="3">
    <source>
        <dbReference type="ARBA" id="ARBA00023186"/>
    </source>
</evidence>
<evidence type="ECO:0000313" key="6">
    <source>
        <dbReference type="Proteomes" id="UP000290057"/>
    </source>
</evidence>
<evidence type="ECO:0000256" key="2">
    <source>
        <dbReference type="ARBA" id="ARBA00019418"/>
    </source>
</evidence>
<dbReference type="Proteomes" id="UP000290057">
    <property type="component" value="Chromosome"/>
</dbReference>
<dbReference type="Gene3D" id="1.10.150.250">
    <property type="entry name" value="Flavinator of succinate dehydrogenase"/>
    <property type="match status" value="1"/>
</dbReference>
<keyword evidence="3" id="KW-0143">Chaperone</keyword>
<accession>A0A222EZF0</accession>
<reference evidence="4 6" key="3">
    <citation type="submission" date="2019-01" db="EMBL/GenBank/DDBJ databases">
        <title>Complete genome sequence of Erythrobacter flavus KJ5.</title>
        <authorList>
            <person name="Kanesaki Y."/>
            <person name="Brotosudarmo T."/>
            <person name="Moriuchi R."/>
            <person name="Awai K."/>
        </authorList>
    </citation>
    <scope>NUCLEOTIDE SEQUENCE [LARGE SCALE GENOMIC DNA]</scope>
    <source>
        <strain evidence="4 6">KJ5</strain>
    </source>
</reference>
<organism evidence="5 7">
    <name type="scientific">Qipengyuania flava</name>
    <dbReference type="NCBI Taxonomy" id="192812"/>
    <lineage>
        <taxon>Bacteria</taxon>
        <taxon>Pseudomonadati</taxon>
        <taxon>Pseudomonadota</taxon>
        <taxon>Alphaproteobacteria</taxon>
        <taxon>Sphingomonadales</taxon>
        <taxon>Erythrobacteraceae</taxon>
        <taxon>Qipengyuania</taxon>
    </lineage>
</organism>
<evidence type="ECO:0000313" key="7">
    <source>
        <dbReference type="Proteomes" id="UP000325385"/>
    </source>
</evidence>
<keyword evidence="6" id="KW-1185">Reference proteome</keyword>
<protein>
    <recommendedName>
        <fullName evidence="2">FAD assembly factor SdhE</fullName>
    </recommendedName>
</protein>
<dbReference type="RefSeq" id="WP_067467256.1">
    <property type="nucleotide sequence ID" value="NZ_AP019389.1"/>
</dbReference>
<dbReference type="EMBL" id="CP032228">
    <property type="protein sequence ID" value="QFI64740.1"/>
    <property type="molecule type" value="Genomic_DNA"/>
</dbReference>
<name>A0A222EZF0_9SPHN</name>
<dbReference type="SUPFAM" id="SSF109910">
    <property type="entry name" value="YgfY-like"/>
    <property type="match status" value="1"/>
</dbReference>
<dbReference type="GeneID" id="69697568"/>
<reference evidence="5" key="2">
    <citation type="submission" date="2018-09" db="EMBL/GenBank/DDBJ databases">
        <authorList>
            <person name="Zhang J."/>
        </authorList>
    </citation>
    <scope>NUCLEOTIDE SEQUENCE</scope>
    <source>
        <strain evidence="5">21-3</strain>
    </source>
</reference>
<dbReference type="EMBL" id="AP019389">
    <property type="protein sequence ID" value="BBI20677.1"/>
    <property type="molecule type" value="Genomic_DNA"/>
</dbReference>
<dbReference type="AlphaFoldDB" id="A0A222EZF0"/>
<evidence type="ECO:0000256" key="1">
    <source>
        <dbReference type="ARBA" id="ARBA00008571"/>
    </source>
</evidence>
<dbReference type="InterPro" id="IPR036714">
    <property type="entry name" value="SDH_sf"/>
</dbReference>
<comment type="similarity">
    <text evidence="1">Belongs to the SdhE FAD assembly factor family.</text>
</comment>
<evidence type="ECO:0000313" key="4">
    <source>
        <dbReference type="EMBL" id="BBI20677.1"/>
    </source>
</evidence>
<sequence length="92" mass="10727">MVQALTLEGRKQRAKFRAWHRGTREADFMIGGFFDRYHAAWGEEELGWFEALLEEDDVDVMAWALKTAPVPARFEGPLIEAMQRLDYVDIPR</sequence>
<dbReference type="InterPro" id="IPR005631">
    <property type="entry name" value="SDH"/>
</dbReference>